<sequence>MRTRTRTGRGRAVLGTLAGLTATIGLTTALAAPAHAAPAQADAGAPVAVTEYSHTSEAGDYIGQGGTAAYTPDTAEIAVTGDAGQLRLRVWAESAEDLTWWEVSLAAPKGERLRPGVYRDVERTPLRTGRAPGLDVYGEGRSCDDVYGRFAVNQIETDESGAVTVLDATYTQRCDSATAPALKGVVKYRAFPLSYTYTSDPDDFVARGASGDHTGATSIFGLRPWAGGRGLQYNVEGNRESYSALMTPPTGEQFEAGRTYPVGGTDTEGVAGFGVSGNGRACATTTGTLTILKLVRDDAGTVTAFAARFEQHCGTSDAGLRGTIRYYA</sequence>
<dbReference type="Proteomes" id="UP001052655">
    <property type="component" value="Unassembled WGS sequence"/>
</dbReference>
<reference evidence="2" key="1">
    <citation type="submission" date="2024-05" db="EMBL/GenBank/DDBJ databases">
        <title>Whole genome shotgun sequence of Streptomyces daghestanicus NBRC 12762.</title>
        <authorList>
            <person name="Komaki H."/>
            <person name="Tamura T."/>
        </authorList>
    </citation>
    <scope>NUCLEOTIDE SEQUENCE</scope>
    <source>
        <strain evidence="2">NBRC 12762</strain>
    </source>
</reference>
<evidence type="ECO:0000256" key="1">
    <source>
        <dbReference type="SAM" id="SignalP"/>
    </source>
</evidence>
<comment type="caution">
    <text evidence="2">The sequence shown here is derived from an EMBL/GenBank/DDBJ whole genome shotgun (WGS) entry which is preliminary data.</text>
</comment>
<proteinExistence type="predicted"/>
<evidence type="ECO:0000313" key="3">
    <source>
        <dbReference type="Proteomes" id="UP001052655"/>
    </source>
</evidence>
<name>A0ABQ3Q375_9ACTN</name>
<accession>A0ABQ3Q375</accession>
<evidence type="ECO:0008006" key="4">
    <source>
        <dbReference type="Google" id="ProtNLM"/>
    </source>
</evidence>
<gene>
    <name evidence="2" type="ORF">Sdagh_34520</name>
</gene>
<protein>
    <recommendedName>
        <fullName evidence="4">Secreted protein</fullName>
    </recommendedName>
</protein>
<dbReference type="EMBL" id="BNDX01000008">
    <property type="protein sequence ID" value="GHI31722.1"/>
    <property type="molecule type" value="Genomic_DNA"/>
</dbReference>
<keyword evidence="1" id="KW-0732">Signal</keyword>
<dbReference type="RefSeq" id="WP_189424583.1">
    <property type="nucleotide sequence ID" value="NZ_BMTC01000021.1"/>
</dbReference>
<feature type="signal peptide" evidence="1">
    <location>
        <begin position="1"/>
        <end position="31"/>
    </location>
</feature>
<dbReference type="GeneID" id="91552809"/>
<keyword evidence="3" id="KW-1185">Reference proteome</keyword>
<evidence type="ECO:0000313" key="2">
    <source>
        <dbReference type="EMBL" id="GHI31722.1"/>
    </source>
</evidence>
<organism evidence="2 3">
    <name type="scientific">Streptomyces daghestanicus</name>
    <dbReference type="NCBI Taxonomy" id="66885"/>
    <lineage>
        <taxon>Bacteria</taxon>
        <taxon>Bacillati</taxon>
        <taxon>Actinomycetota</taxon>
        <taxon>Actinomycetes</taxon>
        <taxon>Kitasatosporales</taxon>
        <taxon>Streptomycetaceae</taxon>
        <taxon>Streptomyces</taxon>
    </lineage>
</organism>
<feature type="chain" id="PRO_5047086217" description="Secreted protein" evidence="1">
    <location>
        <begin position="32"/>
        <end position="328"/>
    </location>
</feature>